<dbReference type="PANTHER" id="PTHR30417">
    <property type="entry name" value="N-ACETYLMURAMOYL-L-ALANINE AMIDASE AMID"/>
    <property type="match status" value="1"/>
</dbReference>
<dbReference type="EMBL" id="AHPL01000010">
    <property type="protein sequence ID" value="KEC54740.1"/>
    <property type="molecule type" value="Genomic_DNA"/>
</dbReference>
<evidence type="ECO:0000313" key="7">
    <source>
        <dbReference type="EMBL" id="KEC54740.1"/>
    </source>
</evidence>
<reference evidence="7 8" key="1">
    <citation type="submission" date="2012-04" db="EMBL/GenBank/DDBJ databases">
        <title>The Genome Sequence of Bartonella koehlerae C-29.</title>
        <authorList>
            <consortium name="The Broad Institute Genome Sequencing Platform"/>
            <consortium name="The Broad Institute Genome Sequencing Center for Infectious Disease"/>
            <person name="Feldgarden M."/>
            <person name="Kirby J."/>
            <person name="Kosoy M."/>
            <person name="Birtles R."/>
            <person name="Probert W.S."/>
            <person name="Chiaraviglio L."/>
            <person name="Walker B."/>
            <person name="Young S.K."/>
            <person name="Zeng Q."/>
            <person name="Gargeya S."/>
            <person name="Fitzgerald M."/>
            <person name="Haas B."/>
            <person name="Abouelleil A."/>
            <person name="Alvarado L."/>
            <person name="Arachchi H.M."/>
            <person name="Berlin A.M."/>
            <person name="Chapman S.B."/>
            <person name="Goldberg J."/>
            <person name="Griggs A."/>
            <person name="Gujja S."/>
            <person name="Hansen M."/>
            <person name="Howarth C."/>
            <person name="Imamovic A."/>
            <person name="Larimer J."/>
            <person name="McCowen C."/>
            <person name="Montmayeur A."/>
            <person name="Murphy C."/>
            <person name="Neiman D."/>
            <person name="Pearson M."/>
            <person name="Priest M."/>
            <person name="Roberts A."/>
            <person name="Saif S."/>
            <person name="Shea T."/>
            <person name="Sisk P."/>
            <person name="Sykes S."/>
            <person name="Wortman J."/>
            <person name="Nusbaum C."/>
            <person name="Birren B."/>
        </authorList>
    </citation>
    <scope>NUCLEOTIDE SEQUENCE [LARGE SCALE GENOMIC DNA]</scope>
    <source>
        <strain evidence="7 8">C-29</strain>
    </source>
</reference>
<dbReference type="Pfam" id="PF01510">
    <property type="entry name" value="Amidase_2"/>
    <property type="match status" value="2"/>
</dbReference>
<evidence type="ECO:0000313" key="8">
    <source>
        <dbReference type="Proteomes" id="UP000027015"/>
    </source>
</evidence>
<dbReference type="EC" id="3.5.1.28" evidence="3"/>
<keyword evidence="4" id="KW-0378">Hydrolase</keyword>
<dbReference type="Proteomes" id="UP000027015">
    <property type="component" value="Unassembled WGS sequence"/>
</dbReference>
<evidence type="ECO:0000256" key="1">
    <source>
        <dbReference type="ARBA" id="ARBA00001561"/>
    </source>
</evidence>
<keyword evidence="8" id="KW-1185">Reference proteome</keyword>
<dbReference type="Gene3D" id="3.40.80.10">
    <property type="entry name" value="Peptidoglycan recognition protein-like"/>
    <property type="match status" value="1"/>
</dbReference>
<dbReference type="GO" id="GO:0008745">
    <property type="term" value="F:N-acetylmuramoyl-L-alanine amidase activity"/>
    <property type="evidence" value="ECO:0007669"/>
    <property type="project" value="UniProtKB-EC"/>
</dbReference>
<dbReference type="InterPro" id="IPR002502">
    <property type="entry name" value="Amidase_domain"/>
</dbReference>
<dbReference type="eggNOG" id="COG3023">
    <property type="taxonomic scope" value="Bacteria"/>
</dbReference>
<dbReference type="Gene3D" id="1.10.101.10">
    <property type="entry name" value="PGBD-like superfamily/PGBD"/>
    <property type="match status" value="1"/>
</dbReference>
<dbReference type="InterPro" id="IPR036366">
    <property type="entry name" value="PGBDSf"/>
</dbReference>
<comment type="caution">
    <text evidence="7">The sequence shown here is derived from an EMBL/GenBank/DDBJ whole genome shotgun (WGS) entry which is preliminary data.</text>
</comment>
<dbReference type="OrthoDB" id="9794842at2"/>
<feature type="domain" description="N-acetylmuramoyl-L-alanine amidase" evidence="6">
    <location>
        <begin position="7"/>
        <end position="216"/>
    </location>
</feature>
<comment type="similarity">
    <text evidence="2">Belongs to the N-acetylmuramoyl-L-alanine amidase 2 family.</text>
</comment>
<organism evidence="7 8">
    <name type="scientific">Bartonella koehlerae C-29</name>
    <dbReference type="NCBI Taxonomy" id="1134510"/>
    <lineage>
        <taxon>Bacteria</taxon>
        <taxon>Pseudomonadati</taxon>
        <taxon>Pseudomonadota</taxon>
        <taxon>Alphaproteobacteria</taxon>
        <taxon>Hyphomicrobiales</taxon>
        <taxon>Bartonellaceae</taxon>
        <taxon>Bartonella</taxon>
    </lineage>
</organism>
<dbReference type="SMART" id="SM00644">
    <property type="entry name" value="Ami_2"/>
    <property type="match status" value="1"/>
</dbReference>
<dbReference type="AlphaFoldDB" id="A0A067W499"/>
<dbReference type="GO" id="GO:0019867">
    <property type="term" value="C:outer membrane"/>
    <property type="evidence" value="ECO:0007669"/>
    <property type="project" value="TreeGrafter"/>
</dbReference>
<keyword evidence="5" id="KW-0961">Cell wall biogenesis/degradation</keyword>
<dbReference type="GO" id="GO:0009253">
    <property type="term" value="P:peptidoglycan catabolic process"/>
    <property type="evidence" value="ECO:0007669"/>
    <property type="project" value="InterPro"/>
</dbReference>
<comment type="catalytic activity">
    <reaction evidence="1">
        <text>Hydrolyzes the link between N-acetylmuramoyl residues and L-amino acid residues in certain cell-wall glycopeptides.</text>
        <dbReference type="EC" id="3.5.1.28"/>
    </reaction>
</comment>
<gene>
    <name evidence="7" type="ORF">O9A_01354</name>
</gene>
<proteinExistence type="inferred from homology"/>
<evidence type="ECO:0000256" key="5">
    <source>
        <dbReference type="ARBA" id="ARBA00023316"/>
    </source>
</evidence>
<dbReference type="PANTHER" id="PTHR30417:SF12">
    <property type="entry name" value="N-ACETYLMURAMOYL-L-ALANINE AMIDASE"/>
    <property type="match status" value="1"/>
</dbReference>
<dbReference type="InterPro" id="IPR036365">
    <property type="entry name" value="PGBD-like_sf"/>
</dbReference>
<dbReference type="GO" id="GO:0071555">
    <property type="term" value="P:cell wall organization"/>
    <property type="evidence" value="ECO:0007669"/>
    <property type="project" value="UniProtKB-KW"/>
</dbReference>
<dbReference type="InterPro" id="IPR036505">
    <property type="entry name" value="Amidase/PGRP_sf"/>
</dbReference>
<dbReference type="SUPFAM" id="SSF47090">
    <property type="entry name" value="PGBD-like"/>
    <property type="match status" value="1"/>
</dbReference>
<dbReference type="PATRIC" id="fig|1134510.3.peg.1531"/>
<dbReference type="SUPFAM" id="SSF55846">
    <property type="entry name" value="N-acetylmuramoyl-L-alanine amidase-like"/>
    <property type="match status" value="1"/>
</dbReference>
<dbReference type="RefSeq" id="WP_034459946.1">
    <property type="nucleotide sequence ID" value="NZ_CADEAH010000012.1"/>
</dbReference>
<name>A0A067W499_9HYPH</name>
<evidence type="ECO:0000259" key="6">
    <source>
        <dbReference type="SMART" id="SM00644"/>
    </source>
</evidence>
<dbReference type="InterPro" id="IPR051206">
    <property type="entry name" value="NAMLAA_amidase_2"/>
</dbReference>
<dbReference type="GO" id="GO:0009254">
    <property type="term" value="P:peptidoglycan turnover"/>
    <property type="evidence" value="ECO:0007669"/>
    <property type="project" value="TreeGrafter"/>
</dbReference>
<evidence type="ECO:0000256" key="3">
    <source>
        <dbReference type="ARBA" id="ARBA00011901"/>
    </source>
</evidence>
<protein>
    <recommendedName>
        <fullName evidence="3">N-acetylmuramoyl-L-alanine amidase</fullName>
        <ecNumber evidence="3">3.5.1.28</ecNumber>
    </recommendedName>
</protein>
<dbReference type="CDD" id="cd06583">
    <property type="entry name" value="PGRP"/>
    <property type="match status" value="1"/>
</dbReference>
<evidence type="ECO:0000256" key="4">
    <source>
        <dbReference type="ARBA" id="ARBA00022801"/>
    </source>
</evidence>
<evidence type="ECO:0000256" key="2">
    <source>
        <dbReference type="ARBA" id="ARBA00007553"/>
    </source>
</evidence>
<dbReference type="HOGENOM" id="CLU_049290_2_0_5"/>
<sequence>MYQIDYNSYRSIKSFNRRIRFLVMHYTSLDFKASIMALTGERVSAHYLVPDPSEQTYIEAGFKDMRIFNLVEENERAWHAGVSSWAGRSNLNDTSLGIEIVNLATGHSDSSEEICAEVALKDARILNPVYEGRGALQADVGLLNEDSNISGLAFPLETVNLVAYSNETFIFPPYNPTQIDAVKKLALNILQRYPDITPTDVVGHSDIAIGRKSDPGAAFPWKELYAAGIGAWYDDEVKGHYQEQFCKSFPPKADVLTKLRCYGYDISAACSEIGYKDLIRAFQLHFRQENYDGILDVETAAIIYALVDKYFPSNAFNVT</sequence>
<accession>A0A067W499</accession>